<accession>A0A553QI06</accession>
<reference evidence="1 2" key="1">
    <citation type="journal article" date="2019" name="Sci. Data">
        <title>Hybrid genome assembly and annotation of Danionella translucida.</title>
        <authorList>
            <person name="Kadobianskyi M."/>
            <person name="Schulze L."/>
            <person name="Schuelke M."/>
            <person name="Judkewitz B."/>
        </authorList>
    </citation>
    <scope>NUCLEOTIDE SEQUENCE [LARGE SCALE GENOMIC DNA]</scope>
    <source>
        <strain evidence="1 2">Bolton</strain>
    </source>
</reference>
<dbReference type="AlphaFoldDB" id="A0A553QI06"/>
<proteinExistence type="predicted"/>
<sequence>METAVRHDRRSRHVPPPVEQNQVVTAVEQIQMPMGKKMQRSSDPVMEPALLLIGESEKLLIPELVMLVIVILSRRMVPSSERLSSDMETADTATKQYQYVEKSSTLKVLTTCDSLQINFNNTELETGDFMNQV</sequence>
<evidence type="ECO:0000313" key="1">
    <source>
        <dbReference type="EMBL" id="TRY89547.1"/>
    </source>
</evidence>
<dbReference type="EMBL" id="SRMA01025961">
    <property type="protein sequence ID" value="TRY89547.1"/>
    <property type="molecule type" value="Genomic_DNA"/>
</dbReference>
<organism evidence="1 2">
    <name type="scientific">Danionella cerebrum</name>
    <dbReference type="NCBI Taxonomy" id="2873325"/>
    <lineage>
        <taxon>Eukaryota</taxon>
        <taxon>Metazoa</taxon>
        <taxon>Chordata</taxon>
        <taxon>Craniata</taxon>
        <taxon>Vertebrata</taxon>
        <taxon>Euteleostomi</taxon>
        <taxon>Actinopterygii</taxon>
        <taxon>Neopterygii</taxon>
        <taxon>Teleostei</taxon>
        <taxon>Ostariophysi</taxon>
        <taxon>Cypriniformes</taxon>
        <taxon>Danionidae</taxon>
        <taxon>Danioninae</taxon>
        <taxon>Danionella</taxon>
    </lineage>
</organism>
<comment type="caution">
    <text evidence="1">The sequence shown here is derived from an EMBL/GenBank/DDBJ whole genome shotgun (WGS) entry which is preliminary data.</text>
</comment>
<gene>
    <name evidence="1" type="ORF">DNTS_025203</name>
</gene>
<keyword evidence="2" id="KW-1185">Reference proteome</keyword>
<name>A0A553QI06_9TELE</name>
<dbReference type="Proteomes" id="UP000316079">
    <property type="component" value="Unassembled WGS sequence"/>
</dbReference>
<protein>
    <submittedName>
        <fullName evidence="1">Uncharacterized protein</fullName>
    </submittedName>
</protein>
<evidence type="ECO:0000313" key="2">
    <source>
        <dbReference type="Proteomes" id="UP000316079"/>
    </source>
</evidence>